<dbReference type="Proteomes" id="UP000078454">
    <property type="component" value="Unassembled WGS sequence"/>
</dbReference>
<evidence type="ECO:0000313" key="3">
    <source>
        <dbReference type="Proteomes" id="UP000078454"/>
    </source>
</evidence>
<keyword evidence="3" id="KW-1185">Reference proteome</keyword>
<dbReference type="PANTHER" id="PTHR36503:SF1">
    <property type="entry name" value="BLR2520 PROTEIN"/>
    <property type="match status" value="1"/>
</dbReference>
<dbReference type="STRING" id="1850517.A8708_13875"/>
<accession>A0A198A3D7</accession>
<dbReference type="OrthoDB" id="9796521at2"/>
<dbReference type="Gene3D" id="3.10.180.10">
    <property type="entry name" value="2,3-Dihydroxybiphenyl 1,2-Dioxygenase, domain 1"/>
    <property type="match status" value="1"/>
</dbReference>
<dbReference type="InterPro" id="IPR004360">
    <property type="entry name" value="Glyas_Fos-R_dOase_dom"/>
</dbReference>
<reference evidence="2 3" key="1">
    <citation type="submission" date="2016-05" db="EMBL/GenBank/DDBJ databases">
        <title>Paenibacillus sp. 1ZS3-15 nov., isolated from the rhizosphere soil.</title>
        <authorList>
            <person name="Zhang X.X."/>
            <person name="Zhang J."/>
        </authorList>
    </citation>
    <scope>NUCLEOTIDE SEQUENCE [LARGE SCALE GENOMIC DNA]</scope>
    <source>
        <strain evidence="2 3">1ZS3-15</strain>
    </source>
</reference>
<proteinExistence type="predicted"/>
<comment type="caution">
    <text evidence="2">The sequence shown here is derived from an EMBL/GenBank/DDBJ whole genome shotgun (WGS) entry which is preliminary data.</text>
</comment>
<dbReference type="EMBL" id="LYPB01000082">
    <property type="protein sequence ID" value="OAS15503.1"/>
    <property type="molecule type" value="Genomic_DNA"/>
</dbReference>
<sequence length="134" mass="15064">MRIQLEGITMLSKDVARLARFYQDVLGFHIVVEEADYVEFNNSGVRLAICSTPLMADNTKDHPSFLEERKGQSFEFNFQCDSPEELNALYQEYVAKGATAIMEPVVKSWGHVTAFFADPDGNIHSLFAVNPESV</sequence>
<dbReference type="InterPro" id="IPR029068">
    <property type="entry name" value="Glyas_Bleomycin-R_OHBP_Dase"/>
</dbReference>
<dbReference type="InterPro" id="IPR037523">
    <property type="entry name" value="VOC_core"/>
</dbReference>
<feature type="domain" description="VOC" evidence="1">
    <location>
        <begin position="4"/>
        <end position="129"/>
    </location>
</feature>
<dbReference type="AlphaFoldDB" id="A0A198A3D7"/>
<gene>
    <name evidence="2" type="ORF">A8708_13875</name>
</gene>
<dbReference type="PROSITE" id="PS51819">
    <property type="entry name" value="VOC"/>
    <property type="match status" value="1"/>
</dbReference>
<evidence type="ECO:0000313" key="2">
    <source>
        <dbReference type="EMBL" id="OAS15503.1"/>
    </source>
</evidence>
<organism evidence="2 3">
    <name type="scientific">Paenibacillus oryzisoli</name>
    <dbReference type="NCBI Taxonomy" id="1850517"/>
    <lineage>
        <taxon>Bacteria</taxon>
        <taxon>Bacillati</taxon>
        <taxon>Bacillota</taxon>
        <taxon>Bacilli</taxon>
        <taxon>Bacillales</taxon>
        <taxon>Paenibacillaceae</taxon>
        <taxon>Paenibacillus</taxon>
    </lineage>
</organism>
<dbReference type="PANTHER" id="PTHR36503">
    <property type="entry name" value="BLR2520 PROTEIN"/>
    <property type="match status" value="1"/>
</dbReference>
<dbReference type="RefSeq" id="WP_068668020.1">
    <property type="nucleotide sequence ID" value="NZ_LYPB01000082.1"/>
</dbReference>
<dbReference type="SUPFAM" id="SSF54593">
    <property type="entry name" value="Glyoxalase/Bleomycin resistance protein/Dihydroxybiphenyl dioxygenase"/>
    <property type="match status" value="1"/>
</dbReference>
<protein>
    <submittedName>
        <fullName evidence="2">Glyoxalase</fullName>
    </submittedName>
</protein>
<evidence type="ECO:0000259" key="1">
    <source>
        <dbReference type="PROSITE" id="PS51819"/>
    </source>
</evidence>
<name>A0A198A3D7_9BACL</name>
<dbReference type="Pfam" id="PF00903">
    <property type="entry name" value="Glyoxalase"/>
    <property type="match status" value="1"/>
</dbReference>